<dbReference type="AlphaFoldDB" id="A0ABD0UE90"/>
<name>A0ABD0UE90_DENTH</name>
<dbReference type="PANTHER" id="PTHR31170">
    <property type="entry name" value="BNAC04G53230D PROTEIN"/>
    <property type="match status" value="1"/>
</dbReference>
<protein>
    <submittedName>
        <fullName evidence="2">Uncharacterized protein</fullName>
    </submittedName>
</protein>
<evidence type="ECO:0000313" key="3">
    <source>
        <dbReference type="Proteomes" id="UP001552299"/>
    </source>
</evidence>
<proteinExistence type="predicted"/>
<reference evidence="2 3" key="1">
    <citation type="journal article" date="2024" name="Plant Biotechnol. J.">
        <title>Dendrobium thyrsiflorum genome and its molecular insights into genes involved in important horticultural traits.</title>
        <authorList>
            <person name="Chen B."/>
            <person name="Wang J.Y."/>
            <person name="Zheng P.J."/>
            <person name="Li K.L."/>
            <person name="Liang Y.M."/>
            <person name="Chen X.F."/>
            <person name="Zhang C."/>
            <person name="Zhao X."/>
            <person name="He X."/>
            <person name="Zhang G.Q."/>
            <person name="Liu Z.J."/>
            <person name="Xu Q."/>
        </authorList>
    </citation>
    <scope>NUCLEOTIDE SEQUENCE [LARGE SCALE GENOMIC DNA]</scope>
    <source>
        <strain evidence="2">GZMU011</strain>
    </source>
</reference>
<gene>
    <name evidence="2" type="ORF">M5K25_023197</name>
</gene>
<dbReference type="Proteomes" id="UP001552299">
    <property type="component" value="Unassembled WGS sequence"/>
</dbReference>
<comment type="caution">
    <text evidence="2">The sequence shown here is derived from an EMBL/GenBank/DDBJ whole genome shotgun (WGS) entry which is preliminary data.</text>
</comment>
<keyword evidence="1" id="KW-0812">Transmembrane</keyword>
<dbReference type="EMBL" id="JANQDX010000017">
    <property type="protein sequence ID" value="KAL0908692.1"/>
    <property type="molecule type" value="Genomic_DNA"/>
</dbReference>
<dbReference type="Pfam" id="PF03140">
    <property type="entry name" value="DUF247"/>
    <property type="match status" value="1"/>
</dbReference>
<dbReference type="InterPro" id="IPR004158">
    <property type="entry name" value="DUF247_pln"/>
</dbReference>
<organism evidence="2 3">
    <name type="scientific">Dendrobium thyrsiflorum</name>
    <name type="common">Pinecone-like raceme dendrobium</name>
    <name type="synonym">Orchid</name>
    <dbReference type="NCBI Taxonomy" id="117978"/>
    <lineage>
        <taxon>Eukaryota</taxon>
        <taxon>Viridiplantae</taxon>
        <taxon>Streptophyta</taxon>
        <taxon>Embryophyta</taxon>
        <taxon>Tracheophyta</taxon>
        <taxon>Spermatophyta</taxon>
        <taxon>Magnoliopsida</taxon>
        <taxon>Liliopsida</taxon>
        <taxon>Asparagales</taxon>
        <taxon>Orchidaceae</taxon>
        <taxon>Epidendroideae</taxon>
        <taxon>Malaxideae</taxon>
        <taxon>Dendrobiinae</taxon>
        <taxon>Dendrobium</taxon>
    </lineage>
</organism>
<evidence type="ECO:0000256" key="1">
    <source>
        <dbReference type="SAM" id="Phobius"/>
    </source>
</evidence>
<dbReference type="PANTHER" id="PTHR31170:SF25">
    <property type="entry name" value="BNAA09G04570D PROTEIN"/>
    <property type="match status" value="1"/>
</dbReference>
<accession>A0ABD0UE90</accession>
<keyword evidence="1" id="KW-0472">Membrane</keyword>
<evidence type="ECO:0000313" key="2">
    <source>
        <dbReference type="EMBL" id="KAL0908692.1"/>
    </source>
</evidence>
<feature type="transmembrane region" description="Helical" evidence="1">
    <location>
        <begin position="501"/>
        <end position="528"/>
    </location>
</feature>
<sequence length="534" mass="61256">MVVVFNKLVFDKELLSWYFITLKLKETIEANLRKSQAKPIARTIPLGLYKYNPVLKPALMPQPLPPPPLDSTWIISILRKLEQARKYEASSPWETLSIYRVPKSLRDVDHTVYTPTIVSLGPYHRGRRSLRGMDPHKWRFLHHALTRTGHDVRLYLDAARSLEDRARACYEAPISISSDAFVESLVLDAIFALELFRGVSPEGFQRLGYSPKDPIFGDRNIILSLKTDMIMLENQLPLFVLDRILALQLGNEYSRSAPLALRFFDDLAFNEEHLPSTAYFDPLYNAGSSESLHCLDMIHRSLVPRSKSASSPRRSSRDQLLARGVNFALTWPCSGDFGLPVGDMGRLRLIHCVAELREAGIEFRRSQKSDQFWDIKFKDGVLYIPRLIIEDGTKILFHNLIALEQRHLECGNQITSYFSFMDDLINSEADVRYLHDKGIIDHGLGSNGAVADMFNRLCREVVIDPSDCYLSELSEQVNRYYKNKWNTWRASFTHKYFSNPWVFISLIAAISLLLLSAGQTFYTAYAYYKPKKSN</sequence>
<keyword evidence="1" id="KW-1133">Transmembrane helix</keyword>
<keyword evidence="3" id="KW-1185">Reference proteome</keyword>